<protein>
    <recommendedName>
        <fullName evidence="4">HTH arsR-type domain-containing protein</fullName>
    </recommendedName>
</protein>
<feature type="domain" description="HTH arsR-type" evidence="4">
    <location>
        <begin position="232"/>
        <end position="307"/>
    </location>
</feature>
<dbReference type="SUPFAM" id="SSF46785">
    <property type="entry name" value="Winged helix' DNA-binding domain"/>
    <property type="match status" value="1"/>
</dbReference>
<name>A0A4Y3QSH4_STRCI</name>
<evidence type="ECO:0000256" key="1">
    <source>
        <dbReference type="ARBA" id="ARBA00023015"/>
    </source>
</evidence>
<dbReference type="RefSeq" id="WP_086814907.1">
    <property type="nucleotide sequence ID" value="NZ_BJMM01000003.1"/>
</dbReference>
<keyword evidence="1" id="KW-0805">Transcription regulation</keyword>
<evidence type="ECO:0000313" key="5">
    <source>
        <dbReference type="EMBL" id="GEB48356.1"/>
    </source>
</evidence>
<dbReference type="InterPro" id="IPR036390">
    <property type="entry name" value="WH_DNA-bd_sf"/>
</dbReference>
<evidence type="ECO:0000313" key="6">
    <source>
        <dbReference type="Proteomes" id="UP000319210"/>
    </source>
</evidence>
<evidence type="ECO:0000259" key="4">
    <source>
        <dbReference type="SMART" id="SM00418"/>
    </source>
</evidence>
<dbReference type="PANTHER" id="PTHR43132">
    <property type="entry name" value="ARSENICAL RESISTANCE OPERON REPRESSOR ARSR-RELATED"/>
    <property type="match status" value="1"/>
</dbReference>
<dbReference type="InterPro" id="IPR011991">
    <property type="entry name" value="ArsR-like_HTH"/>
</dbReference>
<dbReference type="SMART" id="SM00418">
    <property type="entry name" value="HTH_ARSR"/>
    <property type="match status" value="1"/>
</dbReference>
<dbReference type="PANTHER" id="PTHR43132:SF8">
    <property type="entry name" value="HTH-TYPE TRANSCRIPTIONAL REGULATOR KMTR"/>
    <property type="match status" value="1"/>
</dbReference>
<keyword evidence="3" id="KW-0804">Transcription</keyword>
<keyword evidence="2" id="KW-0238">DNA-binding</keyword>
<dbReference type="Gene3D" id="1.10.10.10">
    <property type="entry name" value="Winged helix-like DNA-binding domain superfamily/Winged helix DNA-binding domain"/>
    <property type="match status" value="1"/>
</dbReference>
<accession>A0A4Y3QSH4</accession>
<sequence>MVVPENGRHASYQRLHFTYEDLLKVRISEGVLPHVETFFALRALSGPAGAALSDWQAVVRPELGSLLRLLVPLGQCLPSPSVLLGLTRGRARDTSAAQLRTGASGEQLREAVACFWQTAVEPYWRQIVTHVWRCQEELRRRLASGGVEDLLSHLPGGGSWQQQVLSLPDERSAEVRLAGRGVRITSSFFLQHRGRRLLQRNEGEARPTLYLPAPLAEEEAAVIWSAATGGDGQLAALIGAGRARVLQALTERRTTGQLAQLAGISGPGASQHTTVLRKVGLITTRRERNMAWHELTPFGRAMLTNLAGVVGPAGAVGGCRPPATVG</sequence>
<dbReference type="EMBL" id="BJMM01000003">
    <property type="protein sequence ID" value="GEB48356.1"/>
    <property type="molecule type" value="Genomic_DNA"/>
</dbReference>
<evidence type="ECO:0000256" key="3">
    <source>
        <dbReference type="ARBA" id="ARBA00023163"/>
    </source>
</evidence>
<proteinExistence type="predicted"/>
<comment type="caution">
    <text evidence="5">The sequence shown here is derived from an EMBL/GenBank/DDBJ whole genome shotgun (WGS) entry which is preliminary data.</text>
</comment>
<dbReference type="CDD" id="cd00090">
    <property type="entry name" value="HTH_ARSR"/>
    <property type="match status" value="1"/>
</dbReference>
<evidence type="ECO:0000256" key="2">
    <source>
        <dbReference type="ARBA" id="ARBA00023125"/>
    </source>
</evidence>
<dbReference type="Proteomes" id="UP000319210">
    <property type="component" value="Unassembled WGS sequence"/>
</dbReference>
<dbReference type="GO" id="GO:0003677">
    <property type="term" value="F:DNA binding"/>
    <property type="evidence" value="ECO:0007669"/>
    <property type="project" value="UniProtKB-KW"/>
</dbReference>
<reference evidence="5 6" key="1">
    <citation type="submission" date="2019-06" db="EMBL/GenBank/DDBJ databases">
        <title>Whole genome shotgun sequence of Streptomyces cacaoi subsp. cacaoi NBRC 12748.</title>
        <authorList>
            <person name="Hosoyama A."/>
            <person name="Uohara A."/>
            <person name="Ohji S."/>
            <person name="Ichikawa N."/>
        </authorList>
    </citation>
    <scope>NUCLEOTIDE SEQUENCE [LARGE SCALE GENOMIC DNA]</scope>
    <source>
        <strain evidence="5 6">NBRC 12748</strain>
    </source>
</reference>
<dbReference type="OrthoDB" id="3808065at2"/>
<dbReference type="InterPro" id="IPR036388">
    <property type="entry name" value="WH-like_DNA-bd_sf"/>
</dbReference>
<organism evidence="5 6">
    <name type="scientific">Streptomyces cacaoi</name>
    <dbReference type="NCBI Taxonomy" id="1898"/>
    <lineage>
        <taxon>Bacteria</taxon>
        <taxon>Bacillati</taxon>
        <taxon>Actinomycetota</taxon>
        <taxon>Actinomycetes</taxon>
        <taxon>Kitasatosporales</taxon>
        <taxon>Streptomycetaceae</taxon>
        <taxon>Streptomyces</taxon>
    </lineage>
</organism>
<keyword evidence="6" id="KW-1185">Reference proteome</keyword>
<dbReference type="AlphaFoldDB" id="A0A4Y3QSH4"/>
<dbReference type="GO" id="GO:0003700">
    <property type="term" value="F:DNA-binding transcription factor activity"/>
    <property type="evidence" value="ECO:0007669"/>
    <property type="project" value="InterPro"/>
</dbReference>
<dbReference type="InterPro" id="IPR051011">
    <property type="entry name" value="Metal_resp_trans_reg"/>
</dbReference>
<dbReference type="InterPro" id="IPR001845">
    <property type="entry name" value="HTH_ArsR_DNA-bd_dom"/>
</dbReference>
<gene>
    <name evidence="5" type="ORF">SCA03_09070</name>
</gene>